<evidence type="ECO:0000256" key="1">
    <source>
        <dbReference type="SAM" id="Phobius"/>
    </source>
</evidence>
<dbReference type="RefSeq" id="WP_331810040.1">
    <property type="nucleotide sequence ID" value="NZ_JAZHOU010000003.1"/>
</dbReference>
<organism evidence="2 3">
    <name type="scientific">Winogradskyella poriferorum</name>
    <dbReference type="NCBI Taxonomy" id="307627"/>
    <lineage>
        <taxon>Bacteria</taxon>
        <taxon>Pseudomonadati</taxon>
        <taxon>Bacteroidota</taxon>
        <taxon>Flavobacteriia</taxon>
        <taxon>Flavobacteriales</taxon>
        <taxon>Flavobacteriaceae</taxon>
        <taxon>Winogradskyella</taxon>
    </lineage>
</organism>
<proteinExistence type="predicted"/>
<gene>
    <name evidence="2" type="ORF">V1468_09665</name>
</gene>
<keyword evidence="3" id="KW-1185">Reference proteome</keyword>
<reference evidence="2 3" key="1">
    <citation type="submission" date="2024-02" db="EMBL/GenBank/DDBJ databases">
        <title>Winogradskyella poriferorum JCM 12885.</title>
        <authorList>
            <person name="Zhang D.-F."/>
            <person name="Fu Z.-Y."/>
        </authorList>
    </citation>
    <scope>NUCLEOTIDE SEQUENCE [LARGE SCALE GENOMIC DNA]</scope>
    <source>
        <strain evidence="2 3">JCM 12885</strain>
    </source>
</reference>
<dbReference type="Proteomes" id="UP001356704">
    <property type="component" value="Unassembled WGS sequence"/>
</dbReference>
<dbReference type="EMBL" id="JAZHOU010000003">
    <property type="protein sequence ID" value="MEF3079272.1"/>
    <property type="molecule type" value="Genomic_DNA"/>
</dbReference>
<evidence type="ECO:0000313" key="3">
    <source>
        <dbReference type="Proteomes" id="UP001356704"/>
    </source>
</evidence>
<evidence type="ECO:0000313" key="2">
    <source>
        <dbReference type="EMBL" id="MEF3079272.1"/>
    </source>
</evidence>
<keyword evidence="1" id="KW-0472">Membrane</keyword>
<keyword evidence="1" id="KW-0812">Transmembrane</keyword>
<feature type="transmembrane region" description="Helical" evidence="1">
    <location>
        <begin position="110"/>
        <end position="130"/>
    </location>
</feature>
<sequence>MFKEVSEDYINKLYKVFGVLNFILSVFFLLLGDAGLAEKIFGFISINICFIMFYFFFKMIENYKGKGNLAWPLFGGLFKFIFGFMSMVISIFAVYMFVNRTIKSGEINHIFFIGIAVSILLGGLSLLANYHRRN</sequence>
<protein>
    <submittedName>
        <fullName evidence="2">Uncharacterized protein</fullName>
    </submittedName>
</protein>
<keyword evidence="1" id="KW-1133">Transmembrane helix</keyword>
<feature type="transmembrane region" description="Helical" evidence="1">
    <location>
        <begin position="69"/>
        <end position="98"/>
    </location>
</feature>
<feature type="transmembrane region" description="Helical" evidence="1">
    <location>
        <begin position="40"/>
        <end position="57"/>
    </location>
</feature>
<accession>A0ABU7W5M8</accession>
<feature type="transmembrane region" description="Helical" evidence="1">
    <location>
        <begin position="12"/>
        <end position="34"/>
    </location>
</feature>
<name>A0ABU7W5M8_9FLAO</name>
<comment type="caution">
    <text evidence="2">The sequence shown here is derived from an EMBL/GenBank/DDBJ whole genome shotgun (WGS) entry which is preliminary data.</text>
</comment>